<evidence type="ECO:0000256" key="1">
    <source>
        <dbReference type="SAM" id="MobiDB-lite"/>
    </source>
</evidence>
<keyword evidence="2" id="KW-1133">Transmembrane helix</keyword>
<name>A0ABP9RUX2_9GAMM</name>
<comment type="caution">
    <text evidence="3">The sequence shown here is derived from an EMBL/GenBank/DDBJ whole genome shotgun (WGS) entry which is preliminary data.</text>
</comment>
<sequence>MAKPSQTYSPEVVAEAMKIAKATQKPGQTKEQTKLIAKGIEKGIFEYKKQQKARARAADRAKKQEQKAKARTVEAEETAPTQKARTENRNTPPLPWILLALSWLGFISYLVLQAG</sequence>
<evidence type="ECO:0000313" key="3">
    <source>
        <dbReference type="EMBL" id="GAA5187048.1"/>
    </source>
</evidence>
<proteinExistence type="predicted"/>
<keyword evidence="4" id="KW-1185">Reference proteome</keyword>
<organism evidence="3 4">
    <name type="scientific">Ferrimonas gelatinilytica</name>
    <dbReference type="NCBI Taxonomy" id="1255257"/>
    <lineage>
        <taxon>Bacteria</taxon>
        <taxon>Pseudomonadati</taxon>
        <taxon>Pseudomonadota</taxon>
        <taxon>Gammaproteobacteria</taxon>
        <taxon>Alteromonadales</taxon>
        <taxon>Ferrimonadaceae</taxon>
        <taxon>Ferrimonas</taxon>
    </lineage>
</organism>
<dbReference type="InterPro" id="IPR021339">
    <property type="entry name" value="DUF2956"/>
</dbReference>
<protein>
    <submittedName>
        <fullName evidence="3">DUF2956 domain-containing protein</fullName>
    </submittedName>
</protein>
<feature type="transmembrane region" description="Helical" evidence="2">
    <location>
        <begin position="94"/>
        <end position="112"/>
    </location>
</feature>
<feature type="compositionally biased region" description="Basic and acidic residues" evidence="1">
    <location>
        <begin position="56"/>
        <end position="74"/>
    </location>
</feature>
<reference evidence="4" key="1">
    <citation type="journal article" date="2019" name="Int. J. Syst. Evol. Microbiol.">
        <title>The Global Catalogue of Microorganisms (GCM) 10K type strain sequencing project: providing services to taxonomists for standard genome sequencing and annotation.</title>
        <authorList>
            <consortium name="The Broad Institute Genomics Platform"/>
            <consortium name="The Broad Institute Genome Sequencing Center for Infectious Disease"/>
            <person name="Wu L."/>
            <person name="Ma J."/>
        </authorList>
    </citation>
    <scope>NUCLEOTIDE SEQUENCE [LARGE SCALE GENOMIC DNA]</scope>
    <source>
        <strain evidence="4">JCM 18720</strain>
    </source>
</reference>
<dbReference type="Pfam" id="PF11169">
    <property type="entry name" value="DUF2956"/>
    <property type="match status" value="1"/>
</dbReference>
<accession>A0ABP9RUX2</accession>
<dbReference type="RefSeq" id="WP_345315350.1">
    <property type="nucleotide sequence ID" value="NZ_BAABLF010000004.1"/>
</dbReference>
<dbReference type="EMBL" id="BAABLF010000004">
    <property type="protein sequence ID" value="GAA5187048.1"/>
    <property type="molecule type" value="Genomic_DNA"/>
</dbReference>
<evidence type="ECO:0000256" key="2">
    <source>
        <dbReference type="SAM" id="Phobius"/>
    </source>
</evidence>
<gene>
    <name evidence="3" type="ORF">GCM10025772_03850</name>
</gene>
<feature type="region of interest" description="Disordered" evidence="1">
    <location>
        <begin position="55"/>
        <end position="91"/>
    </location>
</feature>
<evidence type="ECO:0000313" key="4">
    <source>
        <dbReference type="Proteomes" id="UP001501600"/>
    </source>
</evidence>
<keyword evidence="2" id="KW-0472">Membrane</keyword>
<keyword evidence="2" id="KW-0812">Transmembrane</keyword>
<dbReference type="Proteomes" id="UP001501600">
    <property type="component" value="Unassembled WGS sequence"/>
</dbReference>